<keyword evidence="6" id="KW-0679">Respiratory chain</keyword>
<dbReference type="EMBL" id="HQ711931">
    <property type="protein sequence ID" value="ADW26231.1"/>
    <property type="molecule type" value="Genomic_DNA"/>
</dbReference>
<proteinExistence type="inferred from homology"/>
<protein>
    <recommendedName>
        <fullName evidence="4">NADH-ubiquinone oxidoreductase chain 6</fullName>
        <ecNumber evidence="3">7.1.1.2</ecNumber>
    </recommendedName>
    <alternativeName>
        <fullName evidence="14">NADH dehydrogenase subunit 6</fullName>
    </alternativeName>
</protein>
<organism evidence="17">
    <name type="scientific">Conocephalus maculatus</name>
    <name type="common">maculated rice katydid</name>
    <dbReference type="NCBI Taxonomy" id="578476"/>
    <lineage>
        <taxon>Eukaryota</taxon>
        <taxon>Metazoa</taxon>
        <taxon>Ecdysozoa</taxon>
        <taxon>Arthropoda</taxon>
        <taxon>Hexapoda</taxon>
        <taxon>Insecta</taxon>
        <taxon>Pterygota</taxon>
        <taxon>Neoptera</taxon>
        <taxon>Polyneoptera</taxon>
        <taxon>Orthoptera</taxon>
        <taxon>Ensifera</taxon>
        <taxon>Tettigoniidea</taxon>
        <taxon>Tettigonioidea</taxon>
        <taxon>Tettigoniidae</taxon>
        <taxon>Conocephalinae</taxon>
        <taxon>Conocephalini</taxon>
        <taxon>Conocephalus</taxon>
    </lineage>
</organism>
<dbReference type="GO" id="GO:0008137">
    <property type="term" value="F:NADH dehydrogenase (ubiquinone) activity"/>
    <property type="evidence" value="ECO:0007669"/>
    <property type="project" value="UniProtKB-EC"/>
</dbReference>
<gene>
    <name evidence="17" type="primary">nad6</name>
</gene>
<keyword evidence="11" id="KW-0520">NAD</keyword>
<evidence type="ECO:0000256" key="5">
    <source>
        <dbReference type="ARBA" id="ARBA00022448"/>
    </source>
</evidence>
<accession>G9BYY4</accession>
<evidence type="ECO:0000256" key="7">
    <source>
        <dbReference type="ARBA" id="ARBA00022692"/>
    </source>
</evidence>
<evidence type="ECO:0000313" key="17">
    <source>
        <dbReference type="EMBL" id="ADW26231.1"/>
    </source>
</evidence>
<evidence type="ECO:0000256" key="8">
    <source>
        <dbReference type="ARBA" id="ARBA00022967"/>
    </source>
</evidence>
<dbReference type="PANTHER" id="PTHR11435">
    <property type="entry name" value="NADH UBIQUINONE OXIDOREDUCTASE SUBUNIT ND6"/>
    <property type="match status" value="1"/>
</dbReference>
<evidence type="ECO:0000256" key="3">
    <source>
        <dbReference type="ARBA" id="ARBA00012944"/>
    </source>
</evidence>
<feature type="transmembrane region" description="Helical" evidence="16">
    <location>
        <begin position="21"/>
        <end position="41"/>
    </location>
</feature>
<evidence type="ECO:0000256" key="15">
    <source>
        <dbReference type="ARBA" id="ARBA00049551"/>
    </source>
</evidence>
<evidence type="ECO:0000256" key="2">
    <source>
        <dbReference type="ARBA" id="ARBA00005698"/>
    </source>
</evidence>
<keyword evidence="8" id="KW-1278">Translocase</keyword>
<keyword evidence="9" id="KW-0249">Electron transport</keyword>
<evidence type="ECO:0000256" key="10">
    <source>
        <dbReference type="ARBA" id="ARBA00022989"/>
    </source>
</evidence>
<keyword evidence="13 16" id="KW-0472">Membrane</keyword>
<feature type="transmembrane region" description="Helical" evidence="16">
    <location>
        <begin position="47"/>
        <end position="68"/>
    </location>
</feature>
<keyword evidence="5" id="KW-0813">Transport</keyword>
<keyword evidence="10 16" id="KW-1133">Transmembrane helix</keyword>
<dbReference type="AlphaFoldDB" id="G9BYY4"/>
<evidence type="ECO:0000256" key="12">
    <source>
        <dbReference type="ARBA" id="ARBA00023128"/>
    </source>
</evidence>
<evidence type="ECO:0000256" key="6">
    <source>
        <dbReference type="ARBA" id="ARBA00022660"/>
    </source>
</evidence>
<comment type="similarity">
    <text evidence="2">Belongs to the complex I subunit 6 family.</text>
</comment>
<evidence type="ECO:0000256" key="4">
    <source>
        <dbReference type="ARBA" id="ARBA00021095"/>
    </source>
</evidence>
<keyword evidence="7 16" id="KW-0812">Transmembrane</keyword>
<name>G9BYY4_9ORTH</name>
<evidence type="ECO:0000256" key="16">
    <source>
        <dbReference type="SAM" id="Phobius"/>
    </source>
</evidence>
<evidence type="ECO:0000256" key="14">
    <source>
        <dbReference type="ARBA" id="ARBA00031019"/>
    </source>
</evidence>
<dbReference type="GO" id="GO:0031966">
    <property type="term" value="C:mitochondrial membrane"/>
    <property type="evidence" value="ECO:0007669"/>
    <property type="project" value="UniProtKB-SubCell"/>
</dbReference>
<comment type="catalytic activity">
    <reaction evidence="15">
        <text>a ubiquinone + NADH + 5 H(+)(in) = a ubiquinol + NAD(+) + 4 H(+)(out)</text>
        <dbReference type="Rhea" id="RHEA:29091"/>
        <dbReference type="Rhea" id="RHEA-COMP:9565"/>
        <dbReference type="Rhea" id="RHEA-COMP:9566"/>
        <dbReference type="ChEBI" id="CHEBI:15378"/>
        <dbReference type="ChEBI" id="CHEBI:16389"/>
        <dbReference type="ChEBI" id="CHEBI:17976"/>
        <dbReference type="ChEBI" id="CHEBI:57540"/>
        <dbReference type="ChEBI" id="CHEBI:57945"/>
        <dbReference type="EC" id="7.1.1.2"/>
    </reaction>
</comment>
<evidence type="ECO:0000256" key="13">
    <source>
        <dbReference type="ARBA" id="ARBA00023136"/>
    </source>
</evidence>
<keyword evidence="12 17" id="KW-0496">Mitochondrion</keyword>
<evidence type="ECO:0000256" key="11">
    <source>
        <dbReference type="ARBA" id="ARBA00023027"/>
    </source>
</evidence>
<sequence>MLNLIMLTCYIFNALMFIQTNHPMVMTLIVIIQTFIAAMYLGLLSLSYWFCYILTLAFLGGMLVLFVYTTTLASNEIFSVSIMELMIISGILLCLLGIVMFLDHFFQFLSNNDMLIASNNSIINYSETDNLLTKLYNTSTSMITLLLMSYLLLTLIVIVKITDIFSGPLRQKN</sequence>
<reference evidence="17" key="1">
    <citation type="submission" date="2010-12" db="EMBL/GenBank/DDBJ databases">
        <title>The mitochondrial genome sequence of Conocephalus maculatus (Orthoptera: Conocephalinae).</title>
        <authorList>
            <person name="Zhou Z.J."/>
            <person name="Huang Y."/>
            <person name="Shi F.M."/>
        </authorList>
    </citation>
    <scope>NUCLEOTIDE SEQUENCE</scope>
</reference>
<evidence type="ECO:0000256" key="9">
    <source>
        <dbReference type="ARBA" id="ARBA00022982"/>
    </source>
</evidence>
<feature type="transmembrane region" description="Helical" evidence="16">
    <location>
        <begin position="80"/>
        <end position="102"/>
    </location>
</feature>
<geneLocation type="mitochondrion" evidence="17"/>
<evidence type="ECO:0000256" key="1">
    <source>
        <dbReference type="ARBA" id="ARBA00004225"/>
    </source>
</evidence>
<dbReference type="InterPro" id="IPR050269">
    <property type="entry name" value="ComplexI_Subunit6"/>
</dbReference>
<comment type="subcellular location">
    <subcellularLocation>
        <location evidence="1">Mitochondrion membrane</location>
        <topology evidence="1">Multi-pass membrane protein</topology>
    </subcellularLocation>
</comment>
<dbReference type="PANTHER" id="PTHR11435:SF1">
    <property type="entry name" value="NADH-UBIQUINONE OXIDOREDUCTASE CHAIN 6"/>
    <property type="match status" value="1"/>
</dbReference>
<feature type="transmembrane region" description="Helical" evidence="16">
    <location>
        <begin position="142"/>
        <end position="162"/>
    </location>
</feature>
<dbReference type="EC" id="7.1.1.2" evidence="3"/>